<dbReference type="RefSeq" id="WP_122978450.1">
    <property type="nucleotide sequence ID" value="NZ_BOMX01000157.1"/>
</dbReference>
<dbReference type="AlphaFoldDB" id="A0A561VCI9"/>
<dbReference type="GO" id="GO:0006935">
    <property type="term" value="P:chemotaxis"/>
    <property type="evidence" value="ECO:0007669"/>
    <property type="project" value="InterPro"/>
</dbReference>
<name>A0A561VCI9_ACTTI</name>
<dbReference type="GO" id="GO:0008984">
    <property type="term" value="F:protein-glutamate methylesterase activity"/>
    <property type="evidence" value="ECO:0007669"/>
    <property type="project" value="InterPro"/>
</dbReference>
<evidence type="ECO:0000259" key="2">
    <source>
        <dbReference type="Pfam" id="PF01339"/>
    </source>
</evidence>
<dbReference type="Proteomes" id="UP000320239">
    <property type="component" value="Unassembled WGS sequence"/>
</dbReference>
<feature type="region of interest" description="Disordered" evidence="1">
    <location>
        <begin position="73"/>
        <end position="105"/>
    </location>
</feature>
<protein>
    <submittedName>
        <fullName evidence="3">CheB methylesterase</fullName>
    </submittedName>
</protein>
<gene>
    <name evidence="3" type="ORF">FHX34_10841</name>
</gene>
<evidence type="ECO:0000256" key="1">
    <source>
        <dbReference type="SAM" id="MobiDB-lite"/>
    </source>
</evidence>
<dbReference type="EMBL" id="VIWY01000008">
    <property type="protein sequence ID" value="TWG09326.1"/>
    <property type="molecule type" value="Genomic_DNA"/>
</dbReference>
<organism evidence="3 4">
    <name type="scientific">Actinoplanes teichomyceticus</name>
    <dbReference type="NCBI Taxonomy" id="1867"/>
    <lineage>
        <taxon>Bacteria</taxon>
        <taxon>Bacillati</taxon>
        <taxon>Actinomycetota</taxon>
        <taxon>Actinomycetes</taxon>
        <taxon>Micromonosporales</taxon>
        <taxon>Micromonosporaceae</taxon>
        <taxon>Actinoplanes</taxon>
    </lineage>
</organism>
<sequence length="105" mass="10561">MANRDLVAIGGSLGALEAATTLLAGLPPDLRTALLVTITAAGERDAAQFDRAGPLPAAVAVDGQALRPGRVYLAGPDPEGATRAAARPPREGGGRGVYPGYRSCP</sequence>
<feature type="compositionally biased region" description="Low complexity" evidence="1">
    <location>
        <begin position="78"/>
        <end position="87"/>
    </location>
</feature>
<proteinExistence type="predicted"/>
<dbReference type="InterPro" id="IPR000673">
    <property type="entry name" value="Sig_transdc_resp-reg_Me-estase"/>
</dbReference>
<reference evidence="3 4" key="1">
    <citation type="submission" date="2019-06" db="EMBL/GenBank/DDBJ databases">
        <title>Sequencing the genomes of 1000 actinobacteria strains.</title>
        <authorList>
            <person name="Klenk H.-P."/>
        </authorList>
    </citation>
    <scope>NUCLEOTIDE SEQUENCE [LARGE SCALE GENOMIC DNA]</scope>
    <source>
        <strain evidence="3 4">DSM 43866</strain>
    </source>
</reference>
<dbReference type="InterPro" id="IPR035909">
    <property type="entry name" value="CheB_C"/>
</dbReference>
<dbReference type="Gene3D" id="3.40.50.180">
    <property type="entry name" value="Methylesterase CheB, C-terminal domain"/>
    <property type="match status" value="1"/>
</dbReference>
<keyword evidence="4" id="KW-1185">Reference proteome</keyword>
<feature type="domain" description="CheB-type methylesterase" evidence="2">
    <location>
        <begin position="7"/>
        <end position="78"/>
    </location>
</feature>
<dbReference type="GO" id="GO:0000156">
    <property type="term" value="F:phosphorelay response regulator activity"/>
    <property type="evidence" value="ECO:0007669"/>
    <property type="project" value="InterPro"/>
</dbReference>
<dbReference type="Pfam" id="PF01339">
    <property type="entry name" value="CheB_methylest"/>
    <property type="match status" value="1"/>
</dbReference>
<evidence type="ECO:0000313" key="4">
    <source>
        <dbReference type="Proteomes" id="UP000320239"/>
    </source>
</evidence>
<dbReference type="GO" id="GO:0005737">
    <property type="term" value="C:cytoplasm"/>
    <property type="evidence" value="ECO:0007669"/>
    <property type="project" value="InterPro"/>
</dbReference>
<comment type="caution">
    <text evidence="3">The sequence shown here is derived from an EMBL/GenBank/DDBJ whole genome shotgun (WGS) entry which is preliminary data.</text>
</comment>
<evidence type="ECO:0000313" key="3">
    <source>
        <dbReference type="EMBL" id="TWG09326.1"/>
    </source>
</evidence>
<dbReference type="SUPFAM" id="SSF52738">
    <property type="entry name" value="Methylesterase CheB, C-terminal domain"/>
    <property type="match status" value="1"/>
</dbReference>
<accession>A0A561VCI9</accession>